<dbReference type="Proteomes" id="UP000316476">
    <property type="component" value="Unassembled WGS sequence"/>
</dbReference>
<dbReference type="RefSeq" id="WP_146413068.1">
    <property type="nucleotide sequence ID" value="NZ_SJPZ01000001.1"/>
</dbReference>
<protein>
    <submittedName>
        <fullName evidence="1">Uncharacterized protein</fullName>
    </submittedName>
</protein>
<dbReference type="Gene3D" id="3.40.50.300">
    <property type="entry name" value="P-loop containing nucleotide triphosphate hydrolases"/>
    <property type="match status" value="1"/>
</dbReference>
<evidence type="ECO:0000313" key="2">
    <source>
        <dbReference type="Proteomes" id="UP000316476"/>
    </source>
</evidence>
<sequence>MEREPLRVFLYRRDRTSQLESWERACRLGIWHEEDWGVPATFPADAPAIIEHAAQTFGPLADLQVAYETMVSQWADTIARILRAAGWSQEPLPMARQKISRGRPEK</sequence>
<organism evidence="1 2">
    <name type="scientific">Crateriforma conspicua</name>
    <dbReference type="NCBI Taxonomy" id="2527996"/>
    <lineage>
        <taxon>Bacteria</taxon>
        <taxon>Pseudomonadati</taxon>
        <taxon>Planctomycetota</taxon>
        <taxon>Planctomycetia</taxon>
        <taxon>Planctomycetales</taxon>
        <taxon>Planctomycetaceae</taxon>
        <taxon>Crateriforma</taxon>
    </lineage>
</organism>
<gene>
    <name evidence="1" type="ORF">V7x_20070</name>
</gene>
<dbReference type="InterPro" id="IPR027417">
    <property type="entry name" value="P-loop_NTPase"/>
</dbReference>
<dbReference type="OrthoDB" id="93516at203682"/>
<comment type="caution">
    <text evidence="1">The sequence shown here is derived from an EMBL/GenBank/DDBJ whole genome shotgun (WGS) entry which is preliminary data.</text>
</comment>
<accession>A0A5C6FVK3</accession>
<dbReference type="AlphaFoldDB" id="A0A5C6FVK3"/>
<name>A0A5C6FVK3_9PLAN</name>
<dbReference type="EMBL" id="SJPZ01000001">
    <property type="protein sequence ID" value="TWU66441.1"/>
    <property type="molecule type" value="Genomic_DNA"/>
</dbReference>
<evidence type="ECO:0000313" key="1">
    <source>
        <dbReference type="EMBL" id="TWU66441.1"/>
    </source>
</evidence>
<dbReference type="SUPFAM" id="SSF52540">
    <property type="entry name" value="P-loop containing nucleoside triphosphate hydrolases"/>
    <property type="match status" value="1"/>
</dbReference>
<reference evidence="1 2" key="1">
    <citation type="submission" date="2019-02" db="EMBL/GenBank/DDBJ databases">
        <title>Deep-cultivation of Planctomycetes and their phenomic and genomic characterization uncovers novel biology.</title>
        <authorList>
            <person name="Wiegand S."/>
            <person name="Jogler M."/>
            <person name="Boedeker C."/>
            <person name="Pinto D."/>
            <person name="Vollmers J."/>
            <person name="Rivas-Marin E."/>
            <person name="Kohn T."/>
            <person name="Peeters S.H."/>
            <person name="Heuer A."/>
            <person name="Rast P."/>
            <person name="Oberbeckmann S."/>
            <person name="Bunk B."/>
            <person name="Jeske O."/>
            <person name="Meyerdierks A."/>
            <person name="Storesund J.E."/>
            <person name="Kallscheuer N."/>
            <person name="Luecker S."/>
            <person name="Lage O.M."/>
            <person name="Pohl T."/>
            <person name="Merkel B.J."/>
            <person name="Hornburger P."/>
            <person name="Mueller R.-W."/>
            <person name="Bruemmer F."/>
            <person name="Labrenz M."/>
            <person name="Spormann A.M."/>
            <person name="Op Den Camp H."/>
            <person name="Overmann J."/>
            <person name="Amann R."/>
            <person name="Jetten M.S.M."/>
            <person name="Mascher T."/>
            <person name="Medema M.H."/>
            <person name="Devos D.P."/>
            <person name="Kaster A.-K."/>
            <person name="Ovreas L."/>
            <person name="Rohde M."/>
            <person name="Galperin M.Y."/>
            <person name="Jogler C."/>
        </authorList>
    </citation>
    <scope>NUCLEOTIDE SEQUENCE [LARGE SCALE GENOMIC DNA]</scope>
    <source>
        <strain evidence="1 2">V7</strain>
    </source>
</reference>
<proteinExistence type="predicted"/>